<dbReference type="Gene3D" id="3.40.50.410">
    <property type="entry name" value="von Willebrand factor, type A domain"/>
    <property type="match status" value="1"/>
</dbReference>
<comment type="caution">
    <text evidence="6">The sequence shown here is derived from an EMBL/GenBank/DDBJ whole genome shotgun (WGS) entry which is preliminary data.</text>
</comment>
<feature type="compositionally biased region" description="Basic and acidic residues" evidence="4">
    <location>
        <begin position="24"/>
        <end position="35"/>
    </location>
</feature>
<dbReference type="InterPro" id="IPR056861">
    <property type="entry name" value="HMCN1-like_VWA"/>
</dbReference>
<dbReference type="EMBL" id="RBNI01008046">
    <property type="protein sequence ID" value="RUP44948.1"/>
    <property type="molecule type" value="Genomic_DNA"/>
</dbReference>
<dbReference type="Proteomes" id="UP000268093">
    <property type="component" value="Unassembled WGS sequence"/>
</dbReference>
<evidence type="ECO:0000256" key="2">
    <source>
        <dbReference type="ARBA" id="ARBA00022525"/>
    </source>
</evidence>
<dbReference type="PANTHER" id="PTHR47763">
    <property type="entry name" value="ALPHA-PROTEIN KINASE VWKA"/>
    <property type="match status" value="1"/>
</dbReference>
<organism evidence="6 7">
    <name type="scientific">Jimgerdemannia flammicorona</name>
    <dbReference type="NCBI Taxonomy" id="994334"/>
    <lineage>
        <taxon>Eukaryota</taxon>
        <taxon>Fungi</taxon>
        <taxon>Fungi incertae sedis</taxon>
        <taxon>Mucoromycota</taxon>
        <taxon>Mucoromycotina</taxon>
        <taxon>Endogonomycetes</taxon>
        <taxon>Endogonales</taxon>
        <taxon>Endogonaceae</taxon>
        <taxon>Jimgerdemannia</taxon>
    </lineage>
</organism>
<keyword evidence="7" id="KW-1185">Reference proteome</keyword>
<feature type="region of interest" description="Disordered" evidence="4">
    <location>
        <begin position="86"/>
        <end position="138"/>
    </location>
</feature>
<accession>A0A433D279</accession>
<feature type="region of interest" description="Disordered" evidence="4">
    <location>
        <begin position="24"/>
        <end position="69"/>
    </location>
</feature>
<keyword evidence="2" id="KW-0964">Secreted</keyword>
<dbReference type="InterPro" id="IPR002035">
    <property type="entry name" value="VWF_A"/>
</dbReference>
<evidence type="ECO:0000256" key="4">
    <source>
        <dbReference type="SAM" id="MobiDB-lite"/>
    </source>
</evidence>
<feature type="domain" description="VWFA" evidence="5">
    <location>
        <begin position="240"/>
        <end position="448"/>
    </location>
</feature>
<keyword evidence="3" id="KW-0732">Signal</keyword>
<dbReference type="PANTHER" id="PTHR47763:SF4">
    <property type="entry name" value="ALPHA-PROTEIN KINASE VWKA"/>
    <property type="match status" value="1"/>
</dbReference>
<dbReference type="AlphaFoldDB" id="A0A433D279"/>
<dbReference type="InterPro" id="IPR036465">
    <property type="entry name" value="vWFA_dom_sf"/>
</dbReference>
<evidence type="ECO:0000256" key="3">
    <source>
        <dbReference type="ARBA" id="ARBA00022729"/>
    </source>
</evidence>
<evidence type="ECO:0000313" key="6">
    <source>
        <dbReference type="EMBL" id="RUP44948.1"/>
    </source>
</evidence>
<dbReference type="PROSITE" id="PS50234">
    <property type="entry name" value="VWFA"/>
    <property type="match status" value="1"/>
</dbReference>
<proteinExistence type="predicted"/>
<evidence type="ECO:0000256" key="1">
    <source>
        <dbReference type="ARBA" id="ARBA00004613"/>
    </source>
</evidence>
<comment type="subcellular location">
    <subcellularLocation>
        <location evidence="1">Secreted</location>
    </subcellularLocation>
</comment>
<evidence type="ECO:0000313" key="7">
    <source>
        <dbReference type="Proteomes" id="UP000268093"/>
    </source>
</evidence>
<dbReference type="CDD" id="cd00198">
    <property type="entry name" value="vWFA"/>
    <property type="match status" value="1"/>
</dbReference>
<protein>
    <recommendedName>
        <fullName evidence="5">VWFA domain-containing protein</fullName>
    </recommendedName>
</protein>
<name>A0A433D279_9FUNG</name>
<evidence type="ECO:0000259" key="5">
    <source>
        <dbReference type="PROSITE" id="PS50234"/>
    </source>
</evidence>
<sequence length="464" mass="52520">MAEATFEQVRRKHDSLERRYHQLLKELDPATDKKSKNVATSPYGESEAHTRRVFSHDGATSRYGEPEATLARRVSSHDIATSWYGESEATLTRRVSSHDGVRAQDPLPAVRPTPPPKTDWTSYDAGDIPAVRPIPPPKTDWTSYDAGDIPVPRPEFDPIPTHFSQRAAEPTVRERQTAFAENERQTAFAESERQTAFAESEWQTAFAESERQTEFGESDPRRKRRLDAARLKRYNKQTLDLAFLVDCTGSMSSIIKQVHEKLQDVLKRLNEEFSHVEARVAFVGYRDFGDEQKDLIVDFDTPEAISTGLKRLKTYGGGDLAEDVLGGYANVLVLSWSSRYRVLIHFGDAPPHGKKFHTIPAGGNVKSYDRFYTVDPPYPGAKGQEWLDDLTRQLCEKSIFTNFFAVGSVDLTQMENEFRQSFARVTNGGEKFQVSKMEQNPKDFVDKVLMQVTSSMLLSGARRK</sequence>
<dbReference type="SMART" id="SM00327">
    <property type="entry name" value="VWA"/>
    <property type="match status" value="1"/>
</dbReference>
<dbReference type="Pfam" id="PF25106">
    <property type="entry name" value="VWA_4"/>
    <property type="match status" value="1"/>
</dbReference>
<dbReference type="OrthoDB" id="2377576at2759"/>
<reference evidence="6 7" key="1">
    <citation type="journal article" date="2018" name="New Phytol.">
        <title>Phylogenomics of Endogonaceae and evolution of mycorrhizas within Mucoromycota.</title>
        <authorList>
            <person name="Chang Y."/>
            <person name="Desiro A."/>
            <person name="Na H."/>
            <person name="Sandor L."/>
            <person name="Lipzen A."/>
            <person name="Clum A."/>
            <person name="Barry K."/>
            <person name="Grigoriev I.V."/>
            <person name="Martin F.M."/>
            <person name="Stajich J.E."/>
            <person name="Smith M.E."/>
            <person name="Bonito G."/>
            <person name="Spatafora J.W."/>
        </authorList>
    </citation>
    <scope>NUCLEOTIDE SEQUENCE [LARGE SCALE GENOMIC DNA]</scope>
    <source>
        <strain evidence="6 7">GMNB39</strain>
    </source>
</reference>
<dbReference type="InterPro" id="IPR052969">
    <property type="entry name" value="Thr-specific_kinase-like"/>
</dbReference>
<gene>
    <name evidence="6" type="ORF">BC936DRAFT_148817</name>
</gene>
<dbReference type="SUPFAM" id="SSF53300">
    <property type="entry name" value="vWA-like"/>
    <property type="match status" value="1"/>
</dbReference>